<organism evidence="9 10">
    <name type="scientific">Georgenia ruanii</name>
    <dbReference type="NCBI Taxonomy" id="348442"/>
    <lineage>
        <taxon>Bacteria</taxon>
        <taxon>Bacillati</taxon>
        <taxon>Actinomycetota</taxon>
        <taxon>Actinomycetes</taxon>
        <taxon>Micrococcales</taxon>
        <taxon>Bogoriellaceae</taxon>
        <taxon>Georgenia</taxon>
    </lineage>
</organism>
<dbReference type="Pfam" id="PF00015">
    <property type="entry name" value="MCPsignal"/>
    <property type="match status" value="1"/>
</dbReference>
<feature type="domain" description="HAMP" evidence="8">
    <location>
        <begin position="191"/>
        <end position="243"/>
    </location>
</feature>
<dbReference type="PROSITE" id="PS50111">
    <property type="entry name" value="CHEMOTAXIS_TRANSDUC_2"/>
    <property type="match status" value="1"/>
</dbReference>
<keyword evidence="3 5" id="KW-0807">Transducer</keyword>
<evidence type="ECO:0000256" key="1">
    <source>
        <dbReference type="ARBA" id="ARBA00022692"/>
    </source>
</evidence>
<comment type="similarity">
    <text evidence="4">Belongs to the methyl-accepting chemotaxis (MCP) protein family.</text>
</comment>
<evidence type="ECO:0000313" key="10">
    <source>
        <dbReference type="Proteomes" id="UP000429644"/>
    </source>
</evidence>
<dbReference type="GO" id="GO:0004888">
    <property type="term" value="F:transmembrane signaling receptor activity"/>
    <property type="evidence" value="ECO:0007669"/>
    <property type="project" value="InterPro"/>
</dbReference>
<dbReference type="InterPro" id="IPR003660">
    <property type="entry name" value="HAMP_dom"/>
</dbReference>
<protein>
    <submittedName>
        <fullName evidence="9">HAMP domain-containing protein</fullName>
    </submittedName>
</protein>
<dbReference type="InterPro" id="IPR004090">
    <property type="entry name" value="Chemotax_Me-accpt_rcpt"/>
</dbReference>
<proteinExistence type="inferred from homology"/>
<dbReference type="PANTHER" id="PTHR32089">
    <property type="entry name" value="METHYL-ACCEPTING CHEMOTAXIS PROTEIN MCPB"/>
    <property type="match status" value="1"/>
</dbReference>
<reference evidence="9 10" key="1">
    <citation type="submission" date="2019-10" db="EMBL/GenBank/DDBJ databases">
        <title>Georgenia wutianyii sp. nov. and Georgenia yuyongxinii sp. nov. isolated from plateau pika (Ochotona curzoniae) in the Qinghai-Tibet plateau of China.</title>
        <authorList>
            <person name="Tian Z."/>
        </authorList>
    </citation>
    <scope>NUCLEOTIDE SEQUENCE [LARGE SCALE GENOMIC DNA]</scope>
    <source>
        <strain evidence="9 10">JCM 15130</strain>
    </source>
</reference>
<dbReference type="PRINTS" id="PR00260">
    <property type="entry name" value="CHEMTRNSDUCR"/>
</dbReference>
<evidence type="ECO:0000256" key="4">
    <source>
        <dbReference type="ARBA" id="ARBA00029447"/>
    </source>
</evidence>
<evidence type="ECO:0000256" key="6">
    <source>
        <dbReference type="SAM" id="Phobius"/>
    </source>
</evidence>
<name>A0A7J9UYM9_9MICO</name>
<feature type="transmembrane region" description="Helical" evidence="6">
    <location>
        <begin position="168"/>
        <end position="190"/>
    </location>
</feature>
<keyword evidence="2 6" id="KW-1133">Transmembrane helix</keyword>
<dbReference type="InterPro" id="IPR004089">
    <property type="entry name" value="MCPsignal_dom"/>
</dbReference>
<evidence type="ECO:0000313" key="9">
    <source>
        <dbReference type="EMBL" id="MPV89738.1"/>
    </source>
</evidence>
<evidence type="ECO:0000256" key="3">
    <source>
        <dbReference type="ARBA" id="ARBA00023224"/>
    </source>
</evidence>
<dbReference type="CDD" id="cd06225">
    <property type="entry name" value="HAMP"/>
    <property type="match status" value="1"/>
</dbReference>
<dbReference type="SUPFAM" id="SSF58104">
    <property type="entry name" value="Methyl-accepting chemotaxis protein (MCP) signaling domain"/>
    <property type="match status" value="1"/>
</dbReference>
<dbReference type="GO" id="GO:0016020">
    <property type="term" value="C:membrane"/>
    <property type="evidence" value="ECO:0007669"/>
    <property type="project" value="InterPro"/>
</dbReference>
<dbReference type="PANTHER" id="PTHR32089:SF112">
    <property type="entry name" value="LYSOZYME-LIKE PROTEIN-RELATED"/>
    <property type="match status" value="1"/>
</dbReference>
<keyword evidence="6" id="KW-0472">Membrane</keyword>
<feature type="domain" description="Methyl-accepting transducer" evidence="7">
    <location>
        <begin position="248"/>
        <end position="491"/>
    </location>
</feature>
<keyword evidence="10" id="KW-1185">Reference proteome</keyword>
<dbReference type="PROSITE" id="PS50885">
    <property type="entry name" value="HAMP"/>
    <property type="match status" value="1"/>
</dbReference>
<evidence type="ECO:0000259" key="8">
    <source>
        <dbReference type="PROSITE" id="PS50885"/>
    </source>
</evidence>
<dbReference type="Gene3D" id="1.10.287.950">
    <property type="entry name" value="Methyl-accepting chemotaxis protein"/>
    <property type="match status" value="1"/>
</dbReference>
<comment type="caution">
    <text evidence="9">The sequence shown here is derived from an EMBL/GenBank/DDBJ whole genome shotgun (WGS) entry which is preliminary data.</text>
</comment>
<dbReference type="OrthoDB" id="8667074at2"/>
<dbReference type="GO" id="GO:0006935">
    <property type="term" value="P:chemotaxis"/>
    <property type="evidence" value="ECO:0007669"/>
    <property type="project" value="InterPro"/>
</dbReference>
<keyword evidence="1 6" id="KW-0812">Transmembrane</keyword>
<dbReference type="SMART" id="SM00283">
    <property type="entry name" value="MA"/>
    <property type="match status" value="1"/>
</dbReference>
<accession>A0A7J9UYM9</accession>
<dbReference type="AlphaFoldDB" id="A0A7J9UYM9"/>
<gene>
    <name evidence="9" type="ORF">GB882_13765</name>
</gene>
<evidence type="ECO:0000259" key="7">
    <source>
        <dbReference type="PROSITE" id="PS50111"/>
    </source>
</evidence>
<dbReference type="SMART" id="SM00304">
    <property type="entry name" value="HAMP"/>
    <property type="match status" value="1"/>
</dbReference>
<dbReference type="GO" id="GO:0007165">
    <property type="term" value="P:signal transduction"/>
    <property type="evidence" value="ECO:0007669"/>
    <property type="project" value="UniProtKB-KW"/>
</dbReference>
<evidence type="ECO:0000256" key="2">
    <source>
        <dbReference type="ARBA" id="ARBA00022989"/>
    </source>
</evidence>
<dbReference type="Pfam" id="PF00672">
    <property type="entry name" value="HAMP"/>
    <property type="match status" value="1"/>
</dbReference>
<sequence>MLAIVVLGNTIYATTLMRAMADDTAYLADLQSNVVEPRQVIQNGALRSRLLVEQIDSRTNEQTEEELVAELDGVTGDVEHAIARYSATDAGTSPHWQDFLDAWGQWSTLRDETLVPNGLREIYSRTSTDTSEKLAQQYTDALNAAAQEMDVVVARVTDDARDRALQGMAILAVTSAVALVLALVAGYRLAMSIRRSLQKVGASVDALADGDLTVHADVTSEDEVGRMARSLARAQTGLRTLVADLAATSNAVAAAAQALASAGSQLAAGSEQTSEQAGTAAAAAEQVSHNVQTVAAGAEQMGASIREIATNANEAADVATRATEVAASTNATVTKLGTSSQEIGNVVRVITSIAEQTNMLALNATIEAARAGEAGKGFAVVASEVKELAQETARATDDIARRIQAIQTDSAGAVEAITEISSIVSSISAHQLTIASAVEEQTATTSEMLRGVGEVASGSEEIAANIAHVAQTTASGYGAMTQINASIDELAKMSDDLRTRVAQFRY</sequence>
<dbReference type="EMBL" id="WHPD01002967">
    <property type="protein sequence ID" value="MPV89738.1"/>
    <property type="molecule type" value="Genomic_DNA"/>
</dbReference>
<dbReference type="Proteomes" id="UP000429644">
    <property type="component" value="Unassembled WGS sequence"/>
</dbReference>
<evidence type="ECO:0000256" key="5">
    <source>
        <dbReference type="PROSITE-ProRule" id="PRU00284"/>
    </source>
</evidence>